<sequence>MVSMSPPKRKADSYSYIGREKQQIVMRDASIELDGVEVMIQKLRYFAGDKDLT</sequence>
<reference evidence="1" key="2">
    <citation type="submission" date="2011-02" db="EMBL/GenBank/DDBJ databases">
        <authorList>
            <person name="MacLean D."/>
        </authorList>
    </citation>
    <scope>NUCLEOTIDE SEQUENCE</scope>
</reference>
<name>F0WQ90_9STRA</name>
<reference evidence="1" key="1">
    <citation type="journal article" date="2011" name="PLoS Biol.">
        <title>Gene gain and loss during evolution of obligate parasitism in the white rust pathogen of Arabidopsis thaliana.</title>
        <authorList>
            <person name="Kemen E."/>
            <person name="Gardiner A."/>
            <person name="Schultz-Larsen T."/>
            <person name="Kemen A.C."/>
            <person name="Balmuth A.L."/>
            <person name="Robert-Seilaniantz A."/>
            <person name="Bailey K."/>
            <person name="Holub E."/>
            <person name="Studholme D.J."/>
            <person name="Maclean D."/>
            <person name="Jones J.D."/>
        </authorList>
    </citation>
    <scope>NUCLEOTIDE SEQUENCE</scope>
</reference>
<protein>
    <submittedName>
        <fullName evidence="1">AlNc14C196G8571 protein</fullName>
    </submittedName>
</protein>
<dbReference type="EMBL" id="FR824241">
    <property type="protein sequence ID" value="CCA23496.1"/>
    <property type="molecule type" value="Genomic_DNA"/>
</dbReference>
<gene>
    <name evidence="1" type="primary">AlNc14C196G8571</name>
    <name evidence="1" type="ORF">ALNC14_096400</name>
</gene>
<dbReference type="HOGENOM" id="CLU_3072667_0_0_1"/>
<dbReference type="AlphaFoldDB" id="F0WQ90"/>
<evidence type="ECO:0000313" key="1">
    <source>
        <dbReference type="EMBL" id="CCA23496.1"/>
    </source>
</evidence>
<accession>F0WQ90</accession>
<organism evidence="1">
    <name type="scientific">Albugo laibachii Nc14</name>
    <dbReference type="NCBI Taxonomy" id="890382"/>
    <lineage>
        <taxon>Eukaryota</taxon>
        <taxon>Sar</taxon>
        <taxon>Stramenopiles</taxon>
        <taxon>Oomycota</taxon>
        <taxon>Peronosporomycetes</taxon>
        <taxon>Albuginales</taxon>
        <taxon>Albuginaceae</taxon>
        <taxon>Albugo</taxon>
    </lineage>
</organism>
<proteinExistence type="predicted"/>